<dbReference type="InterPro" id="IPR016166">
    <property type="entry name" value="FAD-bd_PCMH"/>
</dbReference>
<dbReference type="OrthoDB" id="545125at2"/>
<keyword evidence="5" id="KW-0560">Oxidoreductase</keyword>
<accession>A0A371PZH3</accession>
<evidence type="ECO:0000256" key="3">
    <source>
        <dbReference type="ARBA" id="ARBA00022630"/>
    </source>
</evidence>
<gene>
    <name evidence="7" type="ORF">DY245_24150</name>
</gene>
<comment type="caution">
    <text evidence="7">The sequence shown here is derived from an EMBL/GenBank/DDBJ whole genome shotgun (WGS) entry which is preliminary data.</text>
</comment>
<evidence type="ECO:0000313" key="8">
    <source>
        <dbReference type="Proteomes" id="UP000262477"/>
    </source>
</evidence>
<dbReference type="PANTHER" id="PTHR42973:SF39">
    <property type="entry name" value="FAD-BINDING PCMH-TYPE DOMAIN-CONTAINING PROTEIN"/>
    <property type="match status" value="1"/>
</dbReference>
<dbReference type="Gene3D" id="3.40.462.20">
    <property type="match status" value="1"/>
</dbReference>
<dbReference type="InterPro" id="IPR036318">
    <property type="entry name" value="FAD-bd_PCMH-like_sf"/>
</dbReference>
<dbReference type="AlphaFoldDB" id="A0A371PZH3"/>
<keyword evidence="3" id="KW-0285">Flavoprotein</keyword>
<dbReference type="InterPro" id="IPR012951">
    <property type="entry name" value="BBE"/>
</dbReference>
<comment type="similarity">
    <text evidence="2">Belongs to the oxygen-dependent FAD-linked oxidoreductase family.</text>
</comment>
<comment type="cofactor">
    <cofactor evidence="1">
        <name>FAD</name>
        <dbReference type="ChEBI" id="CHEBI:57692"/>
    </cofactor>
</comment>
<dbReference type="GO" id="GO:0016491">
    <property type="term" value="F:oxidoreductase activity"/>
    <property type="evidence" value="ECO:0007669"/>
    <property type="project" value="UniProtKB-KW"/>
</dbReference>
<dbReference type="PANTHER" id="PTHR42973">
    <property type="entry name" value="BINDING OXIDOREDUCTASE, PUTATIVE (AFU_ORTHOLOGUE AFUA_1G17690)-RELATED"/>
    <property type="match status" value="1"/>
</dbReference>
<keyword evidence="8" id="KW-1185">Reference proteome</keyword>
<dbReference type="Pfam" id="PF08031">
    <property type="entry name" value="BBE"/>
    <property type="match status" value="1"/>
</dbReference>
<proteinExistence type="inferred from homology"/>
<dbReference type="GO" id="GO:0071949">
    <property type="term" value="F:FAD binding"/>
    <property type="evidence" value="ECO:0007669"/>
    <property type="project" value="InterPro"/>
</dbReference>
<keyword evidence="4" id="KW-0274">FAD</keyword>
<dbReference type="Proteomes" id="UP000262477">
    <property type="component" value="Unassembled WGS sequence"/>
</dbReference>
<dbReference type="Pfam" id="PF01565">
    <property type="entry name" value="FAD_binding_4"/>
    <property type="match status" value="1"/>
</dbReference>
<dbReference type="EMBL" id="QUAC01000194">
    <property type="protein sequence ID" value="REK87912.1"/>
    <property type="molecule type" value="Genomic_DNA"/>
</dbReference>
<protein>
    <submittedName>
        <fullName evidence="7">FAD-binding oxidoreductase</fullName>
    </submittedName>
</protein>
<reference evidence="7 8" key="1">
    <citation type="submission" date="2018-08" db="EMBL/GenBank/DDBJ databases">
        <title>Streptomyces NEAU-D10 sp. nov., a novel Actinomycete isolated from soil.</title>
        <authorList>
            <person name="Jin L."/>
        </authorList>
    </citation>
    <scope>NUCLEOTIDE SEQUENCE [LARGE SCALE GENOMIC DNA]</scope>
    <source>
        <strain evidence="7 8">NEAU-D10</strain>
    </source>
</reference>
<feature type="domain" description="FAD-binding PCMH-type" evidence="6">
    <location>
        <begin position="32"/>
        <end position="209"/>
    </location>
</feature>
<evidence type="ECO:0000256" key="4">
    <source>
        <dbReference type="ARBA" id="ARBA00022827"/>
    </source>
</evidence>
<evidence type="ECO:0000256" key="2">
    <source>
        <dbReference type="ARBA" id="ARBA00005466"/>
    </source>
</evidence>
<dbReference type="InterPro" id="IPR006094">
    <property type="entry name" value="Oxid_FAD_bind_N"/>
</dbReference>
<evidence type="ECO:0000256" key="5">
    <source>
        <dbReference type="ARBA" id="ARBA00023002"/>
    </source>
</evidence>
<dbReference type="Gene3D" id="3.30.465.10">
    <property type="match status" value="1"/>
</dbReference>
<dbReference type="PROSITE" id="PS51387">
    <property type="entry name" value="FAD_PCMH"/>
    <property type="match status" value="1"/>
</dbReference>
<evidence type="ECO:0000313" key="7">
    <source>
        <dbReference type="EMBL" id="REK87912.1"/>
    </source>
</evidence>
<sequence length="499" mass="55010">MQQDSSGLGCPITVEPKDRRFDDLVTGANQRWTSSPDYVQLVSSTHQVVEAVEEALRTKARIAVRSGGHCYEGLVDGRVIIDISPMKQVYYDARRRAFAVEAGATLGDVYNALYKGWGVTLPGGSCPSVGIGGHALGGGYGLLSRQHGLVIDHLYAIEVVVVDAHRRVRTVIATREANDPHRDLFWAHAGGGGGNFGCVVRYWFRSPGATGHDPADLLPQPPSRVQVSTVTWSWSDLPAAAFSRLVRNFGAWHEANSAVDTDNADLFSQLEPAPLAAGTVTMHTQVDATSPDATARLDQFVEAVGAGVDVAHREERQELGWLHSTQWNGFNGPETPTLRFKAKVAQLRKSWTEDQISAMYHHLTQVNYQNPGARLMFISFGGRINAVAPNATAYPHRDSIMLAHLVSMWTEASQDEQHLSWVRGFYHDLFAATGGVPVINDRTDGSYINYPDLDLIDNPAKVPWHELYFKDNYPRLQRVKARWNPLGIFGHELSIALPD</sequence>
<evidence type="ECO:0000256" key="1">
    <source>
        <dbReference type="ARBA" id="ARBA00001974"/>
    </source>
</evidence>
<dbReference type="InterPro" id="IPR016169">
    <property type="entry name" value="FAD-bd_PCMH_sub2"/>
</dbReference>
<dbReference type="InterPro" id="IPR050416">
    <property type="entry name" value="FAD-linked_Oxidoreductase"/>
</dbReference>
<name>A0A371PZH3_STRIH</name>
<evidence type="ECO:0000259" key="6">
    <source>
        <dbReference type="PROSITE" id="PS51387"/>
    </source>
</evidence>
<dbReference type="RefSeq" id="WP_128509319.1">
    <property type="nucleotide sequence ID" value="NZ_QUAC01000194.1"/>
</dbReference>
<dbReference type="SUPFAM" id="SSF56176">
    <property type="entry name" value="FAD-binding/transporter-associated domain-like"/>
    <property type="match status" value="1"/>
</dbReference>
<organism evidence="7 8">
    <name type="scientific">Streptomyces inhibens</name>
    <dbReference type="NCBI Taxonomy" id="2293571"/>
    <lineage>
        <taxon>Bacteria</taxon>
        <taxon>Bacillati</taxon>
        <taxon>Actinomycetota</taxon>
        <taxon>Actinomycetes</taxon>
        <taxon>Kitasatosporales</taxon>
        <taxon>Streptomycetaceae</taxon>
        <taxon>Streptomyces</taxon>
    </lineage>
</organism>